<evidence type="ECO:0000256" key="1">
    <source>
        <dbReference type="SAM" id="MobiDB-lite"/>
    </source>
</evidence>
<dbReference type="KEGG" id="pco:PHACADRAFT_248656"/>
<evidence type="ECO:0000313" key="2">
    <source>
        <dbReference type="EMBL" id="EKM61790.1"/>
    </source>
</evidence>
<feature type="region of interest" description="Disordered" evidence="1">
    <location>
        <begin position="67"/>
        <end position="97"/>
    </location>
</feature>
<dbReference type="EMBL" id="JH930468">
    <property type="protein sequence ID" value="EKM61790.1"/>
    <property type="molecule type" value="Genomic_DNA"/>
</dbReference>
<dbReference type="Proteomes" id="UP000008370">
    <property type="component" value="Unassembled WGS sequence"/>
</dbReference>
<dbReference type="OrthoDB" id="2553859at2759"/>
<feature type="region of interest" description="Disordered" evidence="1">
    <location>
        <begin position="1"/>
        <end position="25"/>
    </location>
</feature>
<reference evidence="2 3" key="1">
    <citation type="journal article" date="2012" name="BMC Genomics">
        <title>Comparative genomics of the white-rot fungi, Phanerochaete carnosa and P. chrysosporium, to elucidate the genetic basis of the distinct wood types they colonize.</title>
        <authorList>
            <person name="Suzuki H."/>
            <person name="MacDonald J."/>
            <person name="Syed K."/>
            <person name="Salamov A."/>
            <person name="Hori C."/>
            <person name="Aerts A."/>
            <person name="Henrissat B."/>
            <person name="Wiebenga A."/>
            <person name="vanKuyk P.A."/>
            <person name="Barry K."/>
            <person name="Lindquist E."/>
            <person name="LaButti K."/>
            <person name="Lapidus A."/>
            <person name="Lucas S."/>
            <person name="Coutinho P."/>
            <person name="Gong Y."/>
            <person name="Samejima M."/>
            <person name="Mahadevan R."/>
            <person name="Abou-Zaid M."/>
            <person name="de Vries R.P."/>
            <person name="Igarashi K."/>
            <person name="Yadav J.S."/>
            <person name="Grigoriev I.V."/>
            <person name="Master E.R."/>
        </authorList>
    </citation>
    <scope>NUCLEOTIDE SEQUENCE [LARGE SCALE GENOMIC DNA]</scope>
    <source>
        <strain evidence="2 3">HHB-10118-sp</strain>
    </source>
</reference>
<evidence type="ECO:0008006" key="4">
    <source>
        <dbReference type="Google" id="ProtNLM"/>
    </source>
</evidence>
<name>K5WQS0_PHACS</name>
<protein>
    <recommendedName>
        <fullName evidence="4">EKC/KEOPS complex subunit GON7</fullName>
    </recommendedName>
</protein>
<keyword evidence="3" id="KW-1185">Reference proteome</keyword>
<sequence>MSRNIKITYDLKVPEGTSAPALDNPQTLQFPVAESADIKVYYSGLRESIERAKNTVGEELTAWRDAVGNREQSKEMKLAKKDEEEGDEDDDENEDEA</sequence>
<dbReference type="HOGENOM" id="CLU_148177_1_0_1"/>
<feature type="compositionally biased region" description="Basic and acidic residues" evidence="1">
    <location>
        <begin position="67"/>
        <end position="83"/>
    </location>
</feature>
<evidence type="ECO:0000313" key="3">
    <source>
        <dbReference type="Proteomes" id="UP000008370"/>
    </source>
</evidence>
<proteinExistence type="predicted"/>
<organism evidence="2 3">
    <name type="scientific">Phanerochaete carnosa (strain HHB-10118-sp)</name>
    <name type="common">White-rot fungus</name>
    <name type="synonym">Peniophora carnosa</name>
    <dbReference type="NCBI Taxonomy" id="650164"/>
    <lineage>
        <taxon>Eukaryota</taxon>
        <taxon>Fungi</taxon>
        <taxon>Dikarya</taxon>
        <taxon>Basidiomycota</taxon>
        <taxon>Agaricomycotina</taxon>
        <taxon>Agaricomycetes</taxon>
        <taxon>Polyporales</taxon>
        <taxon>Phanerochaetaceae</taxon>
        <taxon>Phanerochaete</taxon>
    </lineage>
</organism>
<feature type="compositionally biased region" description="Acidic residues" evidence="1">
    <location>
        <begin position="84"/>
        <end position="97"/>
    </location>
</feature>
<gene>
    <name evidence="2" type="ORF">PHACADRAFT_248656</name>
</gene>
<dbReference type="RefSeq" id="XP_007391190.1">
    <property type="nucleotide sequence ID" value="XM_007391128.1"/>
</dbReference>
<dbReference type="GeneID" id="18914406"/>
<dbReference type="AlphaFoldDB" id="K5WQS0"/>
<dbReference type="InParanoid" id="K5WQS0"/>
<accession>K5WQS0</accession>